<protein>
    <submittedName>
        <fullName evidence="2">Uncharacterized protein</fullName>
    </submittedName>
</protein>
<evidence type="ECO:0000256" key="1">
    <source>
        <dbReference type="SAM" id="MobiDB-lite"/>
    </source>
</evidence>
<feature type="region of interest" description="Disordered" evidence="1">
    <location>
        <begin position="1"/>
        <end position="62"/>
    </location>
</feature>
<dbReference type="Proteomes" id="UP000703269">
    <property type="component" value="Unassembled WGS sequence"/>
</dbReference>
<keyword evidence="3" id="KW-1185">Reference proteome</keyword>
<reference evidence="2 3" key="1">
    <citation type="submission" date="2021-08" db="EMBL/GenBank/DDBJ databases">
        <title>Draft Genome Sequence of Phanerochaete sordida strain YK-624.</title>
        <authorList>
            <person name="Mori T."/>
            <person name="Dohra H."/>
            <person name="Suzuki T."/>
            <person name="Kawagishi H."/>
            <person name="Hirai H."/>
        </authorList>
    </citation>
    <scope>NUCLEOTIDE SEQUENCE [LARGE SCALE GENOMIC DNA]</scope>
    <source>
        <strain evidence="2 3">YK-624</strain>
    </source>
</reference>
<evidence type="ECO:0000313" key="3">
    <source>
        <dbReference type="Proteomes" id="UP000703269"/>
    </source>
</evidence>
<comment type="caution">
    <text evidence="2">The sequence shown here is derived from an EMBL/GenBank/DDBJ whole genome shotgun (WGS) entry which is preliminary data.</text>
</comment>
<organism evidence="2 3">
    <name type="scientific">Phanerochaete sordida</name>
    <dbReference type="NCBI Taxonomy" id="48140"/>
    <lineage>
        <taxon>Eukaryota</taxon>
        <taxon>Fungi</taxon>
        <taxon>Dikarya</taxon>
        <taxon>Basidiomycota</taxon>
        <taxon>Agaricomycotina</taxon>
        <taxon>Agaricomycetes</taxon>
        <taxon>Polyporales</taxon>
        <taxon>Phanerochaetaceae</taxon>
        <taxon>Phanerochaete</taxon>
    </lineage>
</organism>
<proteinExistence type="predicted"/>
<evidence type="ECO:0000313" key="2">
    <source>
        <dbReference type="EMBL" id="GJE96914.1"/>
    </source>
</evidence>
<gene>
    <name evidence="2" type="ORF">PsYK624_131220</name>
</gene>
<dbReference type="EMBL" id="BPQB01000065">
    <property type="protein sequence ID" value="GJE96914.1"/>
    <property type="molecule type" value="Genomic_DNA"/>
</dbReference>
<feature type="compositionally biased region" description="Low complexity" evidence="1">
    <location>
        <begin position="1"/>
        <end position="21"/>
    </location>
</feature>
<dbReference type="AlphaFoldDB" id="A0A9P3GME9"/>
<accession>A0A9P3GME9</accession>
<name>A0A9P3GME9_9APHY</name>
<sequence>MNPESHTSSSAAPPPHVSNASRAQPRAGPSTAPRAHPPQSAHRAPHSRAHVPAPARCPPLVRSSPYPPIASSAWTDAASAIPPDELAFMDACFDFDGFEADNAAYHLRREA</sequence>